<proteinExistence type="predicted"/>
<dbReference type="InterPro" id="IPR044221">
    <property type="entry name" value="DYAD/AMEIOTIC1"/>
</dbReference>
<evidence type="ECO:0000313" key="4">
    <source>
        <dbReference type="EMBL" id="PIA64601.1"/>
    </source>
</evidence>
<feature type="compositionally biased region" description="Basic residues" evidence="2">
    <location>
        <begin position="323"/>
        <end position="338"/>
    </location>
</feature>
<reference evidence="4 5" key="1">
    <citation type="submission" date="2017-09" db="EMBL/GenBank/DDBJ databases">
        <title>WGS assembly of Aquilegia coerulea Goldsmith.</title>
        <authorList>
            <person name="Hodges S."/>
            <person name="Kramer E."/>
            <person name="Nordborg M."/>
            <person name="Tomkins J."/>
            <person name="Borevitz J."/>
            <person name="Derieg N."/>
            <person name="Yan J."/>
            <person name="Mihaltcheva S."/>
            <person name="Hayes R.D."/>
            <person name="Rokhsar D."/>
        </authorList>
    </citation>
    <scope>NUCLEOTIDE SEQUENCE [LARGE SCALE GENOMIC DNA]</scope>
    <source>
        <strain evidence="5">cv. Goldsmith</strain>
    </source>
</reference>
<evidence type="ECO:0000313" key="5">
    <source>
        <dbReference type="Proteomes" id="UP000230069"/>
    </source>
</evidence>
<organism evidence="4 5">
    <name type="scientific">Aquilegia coerulea</name>
    <name type="common">Rocky mountain columbine</name>
    <dbReference type="NCBI Taxonomy" id="218851"/>
    <lineage>
        <taxon>Eukaryota</taxon>
        <taxon>Viridiplantae</taxon>
        <taxon>Streptophyta</taxon>
        <taxon>Embryophyta</taxon>
        <taxon>Tracheophyta</taxon>
        <taxon>Spermatophyta</taxon>
        <taxon>Magnoliopsida</taxon>
        <taxon>Ranunculales</taxon>
        <taxon>Ranunculaceae</taxon>
        <taxon>Thalictroideae</taxon>
        <taxon>Aquilegia</taxon>
    </lineage>
</organism>
<evidence type="ECO:0000256" key="1">
    <source>
        <dbReference type="SAM" id="Coils"/>
    </source>
</evidence>
<feature type="region of interest" description="Disordered" evidence="2">
    <location>
        <begin position="230"/>
        <end position="269"/>
    </location>
</feature>
<dbReference type="EMBL" id="KZ305018">
    <property type="protein sequence ID" value="PIA64601.1"/>
    <property type="molecule type" value="Genomic_DNA"/>
</dbReference>
<dbReference type="Pfam" id="PF25874">
    <property type="entry name" value="WHD_plant_repro"/>
    <property type="match status" value="2"/>
</dbReference>
<dbReference type="GO" id="GO:0007131">
    <property type="term" value="P:reciprocal meiotic recombination"/>
    <property type="evidence" value="ECO:0007669"/>
    <property type="project" value="InterPro"/>
</dbReference>
<feature type="compositionally biased region" description="Basic residues" evidence="2">
    <location>
        <begin position="578"/>
        <end position="591"/>
    </location>
</feature>
<feature type="region of interest" description="Disordered" evidence="2">
    <location>
        <begin position="561"/>
        <end position="593"/>
    </location>
</feature>
<keyword evidence="5" id="KW-1185">Reference proteome</keyword>
<dbReference type="Proteomes" id="UP000230069">
    <property type="component" value="Unassembled WGS sequence"/>
</dbReference>
<feature type="domain" description="PTC1-like winged helix-turn-helix" evidence="3">
    <location>
        <begin position="597"/>
        <end position="679"/>
    </location>
</feature>
<dbReference type="OrthoDB" id="515863at2759"/>
<keyword evidence="1" id="KW-0175">Coiled coil</keyword>
<sequence>MVTRKGSTRQVWESNRCKQGFTRAEDMSDMKWLKWHDVWMEEEQKPSLGRNVLPTPDSSFACSVPESEELKVGFLYELDHKQLPLESPSQLEVIRAVMVSQITTIKVHVRSPSALSLDRYFSRMKSQHDVDNEFEERKYPDLDEQFTMCLKLARKVLVRLISPTEFSQQGHLRSFWLLPSKEIEISTSITCGDTKDENLVKGVCWAYLNSSDLLRWGAQKRRIITDRQHEQNPEEIITERQHKQSPEEIITETQHEQSPEESPLPSLIRVKEEDDIKIDIKIKDETQCKTRKRKPEDWNQNKKIKLDNCDTKADIETKVEMKCKKRKRKHEGRKHSKKSKPDNREVKKPSGKTSKPTLKLCYGWWSEDRYKNAEVKMMEIMNAMGAFCEKPVIRQTLRLEARKHIGDTGLLDHVLKHMADKVTPNGEQRFRRRHNADGAMEYWLESADLVNLRRKAGVKDPYWTPPPGWKLGDNPSPDPNCARELKLLKEEMSIIKKDVQELHLLKREDEVDKALVLSTDSSSEICNSEPNTKAISLQEDYENLVKRKSQLEQQLAQIRKRKHEDWKQNKMSKEARHVVKKPSSKNSKQKLHLSYGRWSQPRYKNAEVKMWEILKAKGAVSAKPIVRQALRMEARKHIGDTGLLDHVLKHMADKVTPNGVDRFRRRHNAVGTMEYWLESADLVNVRREAGVKDPYWTPPPGWKPGDNPSQDPNYARELKLLKEEMSNIEKDVQALLLSKREDEGDNAMTISTKSSSESCNLESETRVVSLKEDYGNTVKRKAHFEQQRAQISESLNGVQDSFLVGNDFHLPQEDATSISEIQQLEQDSFLVGNDFHLPQEDATSISEIQQLEQGSMTSYLMGPHNSHGSAAIELNNFFRIRPCDFGQSIDTEPKESPFYLLV</sequence>
<evidence type="ECO:0000259" key="3">
    <source>
        <dbReference type="Pfam" id="PF25874"/>
    </source>
</evidence>
<feature type="region of interest" description="Disordered" evidence="2">
    <location>
        <begin position="320"/>
        <end position="354"/>
    </location>
</feature>
<dbReference type="PANTHER" id="PTHR46740:SF2">
    <property type="entry name" value="PROTEIN DYAD"/>
    <property type="match status" value="1"/>
</dbReference>
<accession>A0A2G5F9B1</accession>
<dbReference type="PANTHER" id="PTHR46740">
    <property type="entry name" value="PROTEIN DYAD"/>
    <property type="match status" value="1"/>
</dbReference>
<dbReference type="AlphaFoldDB" id="A0A2G5F9B1"/>
<name>A0A2G5F9B1_AQUCA</name>
<feature type="compositionally biased region" description="Basic and acidic residues" evidence="2">
    <location>
        <begin position="230"/>
        <end position="246"/>
    </location>
</feature>
<dbReference type="InterPro" id="IPR059080">
    <property type="entry name" value="WHD_PTC1"/>
</dbReference>
<feature type="compositionally biased region" description="Basic and acidic residues" evidence="2">
    <location>
        <begin position="339"/>
        <end position="348"/>
    </location>
</feature>
<feature type="coiled-coil region" evidence="1">
    <location>
        <begin position="534"/>
        <end position="561"/>
    </location>
</feature>
<protein>
    <recommendedName>
        <fullName evidence="3">PTC1-like winged helix-turn-helix domain-containing protein</fullName>
    </recommendedName>
</protein>
<feature type="compositionally biased region" description="Basic and acidic residues" evidence="2">
    <location>
        <begin position="563"/>
        <end position="577"/>
    </location>
</feature>
<dbReference type="GO" id="GO:0051177">
    <property type="term" value="P:meiotic sister chromatid cohesion"/>
    <property type="evidence" value="ECO:0007669"/>
    <property type="project" value="InterPro"/>
</dbReference>
<feature type="domain" description="PTC1-like winged helix-turn-helix" evidence="3">
    <location>
        <begin position="365"/>
        <end position="446"/>
    </location>
</feature>
<dbReference type="EMBL" id="KZ305018">
    <property type="protein sequence ID" value="PIA64606.1"/>
    <property type="molecule type" value="Genomic_DNA"/>
</dbReference>
<evidence type="ECO:0000256" key="2">
    <source>
        <dbReference type="SAM" id="MobiDB-lite"/>
    </source>
</evidence>
<dbReference type="STRING" id="218851.A0A2G5F9B1"/>
<gene>
    <name evidence="4" type="ORF">AQUCO_00100228v1</name>
</gene>